<dbReference type="InterPro" id="IPR016167">
    <property type="entry name" value="FAD-bd_PCMH_sub1"/>
</dbReference>
<dbReference type="Gene3D" id="3.30.70.2190">
    <property type="match status" value="1"/>
</dbReference>
<dbReference type="FunFam" id="3.30.465.10:FF:000001">
    <property type="entry name" value="D-2-hydroxyglutarate dehydrogenase, mitochondrial"/>
    <property type="match status" value="1"/>
</dbReference>
<evidence type="ECO:0000256" key="1">
    <source>
        <dbReference type="ARBA" id="ARBA00001974"/>
    </source>
</evidence>
<keyword evidence="4" id="KW-0274">FAD</keyword>
<evidence type="ECO:0000313" key="11">
    <source>
        <dbReference type="EMBL" id="CAI5440843.1"/>
    </source>
</evidence>
<feature type="domain" description="FAD-binding PCMH-type" evidence="10">
    <location>
        <begin position="49"/>
        <end position="230"/>
    </location>
</feature>
<dbReference type="AlphaFoldDB" id="A0A9P1MVZ3"/>
<keyword evidence="5" id="KW-0560">Oxidoreductase</keyword>
<dbReference type="InterPro" id="IPR051264">
    <property type="entry name" value="FAD-oxidored/transferase_4"/>
</dbReference>
<evidence type="ECO:0000256" key="9">
    <source>
        <dbReference type="ARBA" id="ARBA00049267"/>
    </source>
</evidence>
<dbReference type="FunFam" id="3.30.70.2190:FF:000001">
    <property type="entry name" value="D-2-hydroxyglutarate dehydrogenase mitochondrial"/>
    <property type="match status" value="1"/>
</dbReference>
<evidence type="ECO:0000256" key="4">
    <source>
        <dbReference type="ARBA" id="ARBA00022827"/>
    </source>
</evidence>
<evidence type="ECO:0000256" key="7">
    <source>
        <dbReference type="ARBA" id="ARBA00039639"/>
    </source>
</evidence>
<dbReference type="Pfam" id="PF01565">
    <property type="entry name" value="FAD_binding_4"/>
    <property type="match status" value="1"/>
</dbReference>
<dbReference type="EC" id="1.1.99.39" evidence="6"/>
<dbReference type="Gene3D" id="3.30.43.10">
    <property type="entry name" value="Uridine Diphospho-n-acetylenolpyruvylglucosamine Reductase, domain 2"/>
    <property type="match status" value="1"/>
</dbReference>
<dbReference type="SUPFAM" id="SSF56176">
    <property type="entry name" value="FAD-binding/transporter-associated domain-like"/>
    <property type="match status" value="1"/>
</dbReference>
<keyword evidence="12" id="KW-1185">Reference proteome</keyword>
<organism evidence="11 12">
    <name type="scientific">Caenorhabditis angaria</name>
    <dbReference type="NCBI Taxonomy" id="860376"/>
    <lineage>
        <taxon>Eukaryota</taxon>
        <taxon>Metazoa</taxon>
        <taxon>Ecdysozoa</taxon>
        <taxon>Nematoda</taxon>
        <taxon>Chromadorea</taxon>
        <taxon>Rhabditida</taxon>
        <taxon>Rhabditina</taxon>
        <taxon>Rhabditomorpha</taxon>
        <taxon>Rhabditoidea</taxon>
        <taxon>Rhabditidae</taxon>
        <taxon>Peloderinae</taxon>
        <taxon>Caenorhabditis</taxon>
    </lineage>
</organism>
<evidence type="ECO:0000259" key="10">
    <source>
        <dbReference type="PROSITE" id="PS51387"/>
    </source>
</evidence>
<name>A0A9P1MVZ3_9PELO</name>
<dbReference type="FunFam" id="1.10.45.10:FF:000001">
    <property type="entry name" value="D-lactate dehydrogenase mitochondrial"/>
    <property type="match status" value="1"/>
</dbReference>
<dbReference type="InterPro" id="IPR006094">
    <property type="entry name" value="Oxid_FAD_bind_N"/>
</dbReference>
<evidence type="ECO:0000313" key="12">
    <source>
        <dbReference type="Proteomes" id="UP001152747"/>
    </source>
</evidence>
<gene>
    <name evidence="11" type="ORF">CAMP_LOCUS3480</name>
</gene>
<evidence type="ECO:0000256" key="2">
    <source>
        <dbReference type="ARBA" id="ARBA00008000"/>
    </source>
</evidence>
<dbReference type="InterPro" id="IPR016171">
    <property type="entry name" value="Vanillyl_alc_oxidase_C-sub2"/>
</dbReference>
<dbReference type="SUPFAM" id="SSF55103">
    <property type="entry name" value="FAD-linked oxidases, C-terminal domain"/>
    <property type="match status" value="1"/>
</dbReference>
<protein>
    <recommendedName>
        <fullName evidence="7">D-2-hydroxyglutarate dehydrogenase, mitochondrial</fullName>
        <ecNumber evidence="6">1.1.99.39</ecNumber>
    </recommendedName>
</protein>
<dbReference type="FunFam" id="3.30.70.2740:FF:000002">
    <property type="entry name" value="D-2-hydroxyglutarate dehydrogenase mitochondrial"/>
    <property type="match status" value="1"/>
</dbReference>
<dbReference type="PANTHER" id="PTHR43716:SF1">
    <property type="entry name" value="D-2-HYDROXYGLUTARATE DEHYDROGENASE, MITOCHONDRIAL"/>
    <property type="match status" value="1"/>
</dbReference>
<proteinExistence type="inferred from homology"/>
<dbReference type="Pfam" id="PF02913">
    <property type="entry name" value="FAD-oxidase_C"/>
    <property type="match status" value="1"/>
</dbReference>
<evidence type="ECO:0000256" key="5">
    <source>
        <dbReference type="ARBA" id="ARBA00023002"/>
    </source>
</evidence>
<dbReference type="Gene3D" id="3.30.70.2740">
    <property type="match status" value="1"/>
</dbReference>
<dbReference type="Gene3D" id="3.30.465.10">
    <property type="match status" value="1"/>
</dbReference>
<dbReference type="GO" id="GO:0005739">
    <property type="term" value="C:mitochondrion"/>
    <property type="evidence" value="ECO:0007669"/>
    <property type="project" value="TreeGrafter"/>
</dbReference>
<dbReference type="InterPro" id="IPR016166">
    <property type="entry name" value="FAD-bd_PCMH"/>
</dbReference>
<comment type="caution">
    <text evidence="11">The sequence shown here is derived from an EMBL/GenBank/DDBJ whole genome shotgun (WGS) entry which is preliminary data.</text>
</comment>
<dbReference type="GO" id="GO:0071949">
    <property type="term" value="F:FAD binding"/>
    <property type="evidence" value="ECO:0007669"/>
    <property type="project" value="InterPro"/>
</dbReference>
<evidence type="ECO:0000256" key="3">
    <source>
        <dbReference type="ARBA" id="ARBA00022630"/>
    </source>
</evidence>
<dbReference type="InterPro" id="IPR004113">
    <property type="entry name" value="FAD-bd_oxidored_4_C"/>
</dbReference>
<comment type="similarity">
    <text evidence="2">Belongs to the FAD-binding oxidoreductase/transferase type 4 family.</text>
</comment>
<accession>A0A9P1MVZ3</accession>
<dbReference type="FunFam" id="3.30.43.10:FF:000011">
    <property type="entry name" value="D-lactate dehydrogenase (Cytochrome)"/>
    <property type="match status" value="1"/>
</dbReference>
<dbReference type="InterPro" id="IPR016164">
    <property type="entry name" value="FAD-linked_Oxase-like_C"/>
</dbReference>
<dbReference type="OrthoDB" id="5332616at2759"/>
<comment type="catalytic activity">
    <reaction evidence="9">
        <text>(R)-malate + A = oxaloacetate + AH2</text>
        <dbReference type="Rhea" id="RHEA:67460"/>
        <dbReference type="ChEBI" id="CHEBI:13193"/>
        <dbReference type="ChEBI" id="CHEBI:15588"/>
        <dbReference type="ChEBI" id="CHEBI:16452"/>
        <dbReference type="ChEBI" id="CHEBI:17499"/>
    </reaction>
    <physiologicalReaction direction="left-to-right" evidence="9">
        <dbReference type="Rhea" id="RHEA:67461"/>
    </physiologicalReaction>
</comment>
<comment type="function">
    <text evidence="8">Catalyzes the oxidation of D-2-hydroxyglutarate (D-2-HG) to alpha-ketoglutarate. Also catalyzes the oxidation of other D-2-hydroxyacids, such as D-malate (D-MAL) and D-lactate (D-LAC). Exhibits high activities towards D-2-HG and D-MAL but a very weak activity towards D-LAC.</text>
</comment>
<evidence type="ECO:0000256" key="6">
    <source>
        <dbReference type="ARBA" id="ARBA00039003"/>
    </source>
</evidence>
<dbReference type="PANTHER" id="PTHR43716">
    <property type="entry name" value="D-2-HYDROXYGLUTARATE DEHYDROGENASE, MITOCHONDRIAL"/>
    <property type="match status" value="1"/>
</dbReference>
<dbReference type="Proteomes" id="UP001152747">
    <property type="component" value="Unassembled WGS sequence"/>
</dbReference>
<sequence length="478" mass="53137">MIFRRKLCTISRFSRICEKDLKVFEGILGKDAVLTEDIEMFTQDWTKQFKGRGSAVLSPKSTEEVSAILAHCSKQKLAVVPQAGNTGLVGGSTPVHDEIILSINHINKQFSFDSTMGILQCDAGFILQELDEKLHTFGYMMPFDLGAKGSCRIGGNIATCAGGLRLVRYGSLHAHLLGLTVVLPDEKGTILELGSAIRKDNTSFHTPHLFLGSEGMLGVITNVTMTAVPKPLSVQSAMLGLQTFTDCQKILRLAKSRLSEILSSFEFLDAQIFECLEENLQLKRVLPTETPFTILVETSGSNSEHDQEKVGRFLEECMENGWVTDGILAESAADAAKMWQVRESAPLATSRDGYVYKHDVSLPLEHFYELTEVVRRKFGGKTKRIVTWGHLGDGNSHLNITSEKFDEELYKNLYPFLYEWVVSHGGSISAEHGIGRLKLPYSNYGKSPAERKLCQNLKHLFDPHGILNPYKFLATTTE</sequence>
<dbReference type="Gene3D" id="1.10.45.10">
    <property type="entry name" value="Vanillyl-alcohol Oxidase, Chain A, domain 4"/>
    <property type="match status" value="1"/>
</dbReference>
<dbReference type="InterPro" id="IPR016169">
    <property type="entry name" value="FAD-bd_PCMH_sub2"/>
</dbReference>
<keyword evidence="3" id="KW-0285">Flavoprotein</keyword>
<evidence type="ECO:0000256" key="8">
    <source>
        <dbReference type="ARBA" id="ARBA00045410"/>
    </source>
</evidence>
<dbReference type="PROSITE" id="PS51387">
    <property type="entry name" value="FAD_PCMH"/>
    <property type="match status" value="1"/>
</dbReference>
<reference evidence="11" key="1">
    <citation type="submission" date="2022-11" db="EMBL/GenBank/DDBJ databases">
        <authorList>
            <person name="Kikuchi T."/>
        </authorList>
    </citation>
    <scope>NUCLEOTIDE SEQUENCE</scope>
    <source>
        <strain evidence="11">PS1010</strain>
    </source>
</reference>
<dbReference type="EMBL" id="CANHGI010000002">
    <property type="protein sequence ID" value="CAI5440843.1"/>
    <property type="molecule type" value="Genomic_DNA"/>
</dbReference>
<dbReference type="InterPro" id="IPR036318">
    <property type="entry name" value="FAD-bd_PCMH-like_sf"/>
</dbReference>
<dbReference type="GO" id="GO:0051990">
    <property type="term" value="F:(R)-2-hydroxyglutarate dehydrogenase activity"/>
    <property type="evidence" value="ECO:0007669"/>
    <property type="project" value="UniProtKB-EC"/>
</dbReference>
<comment type="cofactor">
    <cofactor evidence="1">
        <name>FAD</name>
        <dbReference type="ChEBI" id="CHEBI:57692"/>
    </cofactor>
</comment>